<name>A0A251WW40_9RHOB</name>
<sequence>MQDLPSDFETNLEDLEGDEWFDALDEFAETYGTFEPLGNDHVAAFLDAGKKLVVTFESFSDIEAHSERNEPRGFDFVRAFGWSHLSIISRNDSWFRDKSIYGYIDRLIDDGFFEDFDEVLFYGVHRGGYAAAAYSVAAPGARVLAIRPVATLDPQIASWDRRYLTDRRLNFTDRFGYAPDMIEAADHCYVLFDPREDADAMHTALFTRRNTTKLRLRGFADRIDISLDDIKVLNQIVGHAMAGTLTQGIFSQVYRARRHYIPYLRSLVMLLESRGEIERASRVCRHVLQERQRPFFVRKLAAFDEMLSTDEPVE</sequence>
<dbReference type="AlphaFoldDB" id="A0A251WW40"/>
<gene>
    <name evidence="1" type="ORF">BVC71_12045</name>
</gene>
<dbReference type="RefSeq" id="WP_086451927.1">
    <property type="nucleotide sequence ID" value="NZ_MSPP01000004.1"/>
</dbReference>
<dbReference type="OrthoDB" id="7840273at2"/>
<evidence type="ECO:0008006" key="3">
    <source>
        <dbReference type="Google" id="ProtNLM"/>
    </source>
</evidence>
<proteinExistence type="predicted"/>
<reference evidence="1 2" key="1">
    <citation type="submission" date="2016-12" db="EMBL/GenBank/DDBJ databases">
        <title>The draft genome sequence of HSLHS2.</title>
        <authorList>
            <person name="Hu D."/>
            <person name="Wang L."/>
            <person name="Shao Z."/>
        </authorList>
    </citation>
    <scope>NUCLEOTIDE SEQUENCE [LARGE SCALE GENOMIC DNA]</scope>
    <source>
        <strain evidence="1">MCCC 1A06712</strain>
    </source>
</reference>
<keyword evidence="2" id="KW-1185">Reference proteome</keyword>
<evidence type="ECO:0000313" key="1">
    <source>
        <dbReference type="EMBL" id="OUD08657.1"/>
    </source>
</evidence>
<dbReference type="EMBL" id="MSPP01000004">
    <property type="protein sequence ID" value="OUD08657.1"/>
    <property type="molecule type" value="Genomic_DNA"/>
</dbReference>
<comment type="caution">
    <text evidence="1">The sequence shown here is derived from an EMBL/GenBank/DDBJ whole genome shotgun (WGS) entry which is preliminary data.</text>
</comment>
<dbReference type="Proteomes" id="UP000194664">
    <property type="component" value="Unassembled WGS sequence"/>
</dbReference>
<organism evidence="1 2">
    <name type="scientific">Marivivens niveibacter</name>
    <dbReference type="NCBI Taxonomy" id="1930667"/>
    <lineage>
        <taxon>Bacteria</taxon>
        <taxon>Pseudomonadati</taxon>
        <taxon>Pseudomonadota</taxon>
        <taxon>Alphaproteobacteria</taxon>
        <taxon>Rhodobacterales</taxon>
        <taxon>Paracoccaceae</taxon>
        <taxon>Marivivens group</taxon>
        <taxon>Marivivens</taxon>
    </lineage>
</organism>
<protein>
    <recommendedName>
        <fullName evidence="3">Phosphoadenosine phosphosulfate reductase</fullName>
    </recommendedName>
</protein>
<evidence type="ECO:0000313" key="2">
    <source>
        <dbReference type="Proteomes" id="UP000194664"/>
    </source>
</evidence>
<accession>A0A251WW40</accession>